<feature type="signal peptide" evidence="7">
    <location>
        <begin position="1"/>
        <end position="21"/>
    </location>
</feature>
<dbReference type="Gene3D" id="2.60.120.230">
    <property type="match status" value="1"/>
</dbReference>
<evidence type="ECO:0000313" key="11">
    <source>
        <dbReference type="Proteomes" id="UP001530400"/>
    </source>
</evidence>
<protein>
    <submittedName>
        <fullName evidence="10">Uncharacterized protein</fullName>
    </submittedName>
</protein>
<dbReference type="InterPro" id="IPR008977">
    <property type="entry name" value="PHM/PNGase_F_dom_sf"/>
</dbReference>
<evidence type="ECO:0000256" key="4">
    <source>
        <dbReference type="ARBA" id="ARBA00023033"/>
    </source>
</evidence>
<comment type="caution">
    <text evidence="10">The sequence shown here is derived from an EMBL/GenBank/DDBJ whole genome shotgun (WGS) entry which is preliminary data.</text>
</comment>
<evidence type="ECO:0000259" key="8">
    <source>
        <dbReference type="Pfam" id="PF01082"/>
    </source>
</evidence>
<dbReference type="AlphaFoldDB" id="A0ABD3N5W9"/>
<dbReference type="PANTHER" id="PTHR10157:SF23">
    <property type="entry name" value="MOXD1 HOMOLOG 1"/>
    <property type="match status" value="1"/>
</dbReference>
<dbReference type="Proteomes" id="UP001530400">
    <property type="component" value="Unassembled WGS sequence"/>
</dbReference>
<keyword evidence="4" id="KW-0503">Monooxygenase</keyword>
<keyword evidence="5" id="KW-1015">Disulfide bond</keyword>
<evidence type="ECO:0000256" key="1">
    <source>
        <dbReference type="ARBA" id="ARBA00022723"/>
    </source>
</evidence>
<evidence type="ECO:0000256" key="2">
    <source>
        <dbReference type="ARBA" id="ARBA00023002"/>
    </source>
</evidence>
<evidence type="ECO:0000256" key="6">
    <source>
        <dbReference type="ARBA" id="ARBA00023180"/>
    </source>
</evidence>
<feature type="chain" id="PRO_5044874063" evidence="7">
    <location>
        <begin position="22"/>
        <end position="390"/>
    </location>
</feature>
<keyword evidence="2" id="KW-0560">Oxidoreductase</keyword>
<dbReference type="InterPro" id="IPR024548">
    <property type="entry name" value="Cu2_monoox_C"/>
</dbReference>
<evidence type="ECO:0000313" key="10">
    <source>
        <dbReference type="EMBL" id="KAL3770426.1"/>
    </source>
</evidence>
<reference evidence="10 11" key="1">
    <citation type="submission" date="2024-10" db="EMBL/GenBank/DDBJ databases">
        <title>Updated reference genomes for cyclostephanoid diatoms.</title>
        <authorList>
            <person name="Roberts W.R."/>
            <person name="Alverson A.J."/>
        </authorList>
    </citation>
    <scope>NUCLEOTIDE SEQUENCE [LARGE SCALE GENOMIC DNA]</scope>
    <source>
        <strain evidence="10 11">AJA010-31</strain>
    </source>
</reference>
<dbReference type="GO" id="GO:0046872">
    <property type="term" value="F:metal ion binding"/>
    <property type="evidence" value="ECO:0007669"/>
    <property type="project" value="UniProtKB-KW"/>
</dbReference>
<name>A0ABD3N5W9_9STRA</name>
<dbReference type="InterPro" id="IPR020611">
    <property type="entry name" value="Cu2_ascorb_mOase_CS-1"/>
</dbReference>
<keyword evidence="1" id="KW-0479">Metal-binding</keyword>
<feature type="domain" description="Copper type II ascorbate-dependent monooxygenase N-terminal" evidence="8">
    <location>
        <begin position="67"/>
        <end position="182"/>
    </location>
</feature>
<organism evidence="10 11">
    <name type="scientific">Cyclotella atomus</name>
    <dbReference type="NCBI Taxonomy" id="382360"/>
    <lineage>
        <taxon>Eukaryota</taxon>
        <taxon>Sar</taxon>
        <taxon>Stramenopiles</taxon>
        <taxon>Ochrophyta</taxon>
        <taxon>Bacillariophyta</taxon>
        <taxon>Coscinodiscophyceae</taxon>
        <taxon>Thalassiosirophycidae</taxon>
        <taxon>Stephanodiscales</taxon>
        <taxon>Stephanodiscaceae</taxon>
        <taxon>Cyclotella</taxon>
    </lineage>
</organism>
<evidence type="ECO:0000256" key="3">
    <source>
        <dbReference type="ARBA" id="ARBA00023008"/>
    </source>
</evidence>
<dbReference type="PANTHER" id="PTHR10157">
    <property type="entry name" value="DOPAMINE BETA HYDROXYLASE RELATED"/>
    <property type="match status" value="1"/>
</dbReference>
<evidence type="ECO:0000256" key="7">
    <source>
        <dbReference type="SAM" id="SignalP"/>
    </source>
</evidence>
<sequence length="390" mass="42997">MRSVVKLSPLLVLANSQIAKAEPDVNWDAENPNTLNFFLSTPAVGAKVGTGEIIDIQSEKTGAYDAGFVCSIKDISSLVQNDLHITRIEPIVSEYSSGAIVHHMDLFACEESPLEEFNSLNGRIEQSEWCAYDSFLNTACKQILWAYDKGADAFDFPQDTGIVMGPSSGYNTLLFQIHYLLPEDYLQDGQGFDDTSGFRLITEPIQRPHDLGLFGFIGVDLNIPPGETSFEYRAHLTPDQLADCVSDFKANNGKVFPVAVHLHGHDHLISARLEHYRNDVLIGTYGEINPYHGYGHDQTFFHLNGSPTDEQNGSTVEPLLEGDSLTFVCTYDSSGEISNMRHGVSHGDEMCAPLVLYYPKARGHAGLMNENVAMVYHPGNIDLAGFEDEA</sequence>
<dbReference type="InterPro" id="IPR036939">
    <property type="entry name" value="Cu2_ascorb_mOase_N_sf"/>
</dbReference>
<dbReference type="InterPro" id="IPR000945">
    <property type="entry name" value="DBH-like"/>
</dbReference>
<keyword evidence="6" id="KW-0325">Glycoprotein</keyword>
<feature type="domain" description="Copper type II ascorbate-dependent monooxygenase C-terminal" evidence="9">
    <location>
        <begin position="222"/>
        <end position="361"/>
    </location>
</feature>
<keyword evidence="11" id="KW-1185">Reference proteome</keyword>
<dbReference type="Pfam" id="PF01082">
    <property type="entry name" value="Cu2_monooxygen"/>
    <property type="match status" value="1"/>
</dbReference>
<dbReference type="SUPFAM" id="SSF49742">
    <property type="entry name" value="PHM/PNGase F"/>
    <property type="match status" value="2"/>
</dbReference>
<gene>
    <name evidence="10" type="ORF">ACHAWO_009506</name>
</gene>
<dbReference type="Gene3D" id="2.60.120.310">
    <property type="entry name" value="Copper type II, ascorbate-dependent monooxygenase, N-terminal domain"/>
    <property type="match status" value="1"/>
</dbReference>
<dbReference type="PROSITE" id="PS00084">
    <property type="entry name" value="CU2_MONOOXYGENASE_1"/>
    <property type="match status" value="1"/>
</dbReference>
<dbReference type="InterPro" id="IPR000323">
    <property type="entry name" value="Cu2_ascorb_mOase_N"/>
</dbReference>
<dbReference type="Pfam" id="PF03712">
    <property type="entry name" value="Cu2_monoox_C"/>
    <property type="match status" value="1"/>
</dbReference>
<dbReference type="GO" id="GO:0004497">
    <property type="term" value="F:monooxygenase activity"/>
    <property type="evidence" value="ECO:0007669"/>
    <property type="project" value="UniProtKB-KW"/>
</dbReference>
<proteinExistence type="predicted"/>
<evidence type="ECO:0000256" key="5">
    <source>
        <dbReference type="ARBA" id="ARBA00023157"/>
    </source>
</evidence>
<keyword evidence="3" id="KW-0186">Copper</keyword>
<dbReference type="InterPro" id="IPR014784">
    <property type="entry name" value="Cu2_ascorb_mOase-like_C"/>
</dbReference>
<dbReference type="EMBL" id="JALLPJ020001311">
    <property type="protein sequence ID" value="KAL3770426.1"/>
    <property type="molecule type" value="Genomic_DNA"/>
</dbReference>
<evidence type="ECO:0000259" key="9">
    <source>
        <dbReference type="Pfam" id="PF03712"/>
    </source>
</evidence>
<accession>A0ABD3N5W9</accession>
<keyword evidence="7" id="KW-0732">Signal</keyword>